<organism evidence="1 2">
    <name type="scientific">Paraburkholderia azotifigens</name>
    <dbReference type="NCBI Taxonomy" id="2057004"/>
    <lineage>
        <taxon>Bacteria</taxon>
        <taxon>Pseudomonadati</taxon>
        <taxon>Pseudomonadota</taxon>
        <taxon>Betaproteobacteria</taxon>
        <taxon>Burkholderiales</taxon>
        <taxon>Burkholderiaceae</taxon>
        <taxon>Paraburkholderia</taxon>
    </lineage>
</organism>
<evidence type="ECO:0000313" key="1">
    <source>
        <dbReference type="EMBL" id="MEM5342797.1"/>
    </source>
</evidence>
<protein>
    <submittedName>
        <fullName evidence="1">Uncharacterized protein</fullName>
    </submittedName>
</protein>
<sequence length="95" mass="10351">MSAHSSSTQSSRPHSNHAVCVSDSEPICEDVRALAARLDRARVAVQLAQWHAMPHALPCVAPFLPEANQALRQAAMFVRRCYATRKRNTAAIATA</sequence>
<comment type="caution">
    <text evidence="1">The sequence shown here is derived from an EMBL/GenBank/DDBJ whole genome shotgun (WGS) entry which is preliminary data.</text>
</comment>
<dbReference type="InterPro" id="IPR029058">
    <property type="entry name" value="AB_hydrolase_fold"/>
</dbReference>
<dbReference type="EMBL" id="JAZHGA010000019">
    <property type="protein sequence ID" value="MEM5342797.1"/>
    <property type="molecule type" value="Genomic_DNA"/>
</dbReference>
<name>A0ABU9R830_9BURK</name>
<dbReference type="RefSeq" id="WP_240057339.1">
    <property type="nucleotide sequence ID" value="NZ_JAZHFZ010000018.1"/>
</dbReference>
<dbReference type="SUPFAM" id="SSF53474">
    <property type="entry name" value="alpha/beta-Hydrolases"/>
    <property type="match status" value="1"/>
</dbReference>
<evidence type="ECO:0000313" key="2">
    <source>
        <dbReference type="Proteomes" id="UP001481677"/>
    </source>
</evidence>
<keyword evidence="2" id="KW-1185">Reference proteome</keyword>
<dbReference type="Proteomes" id="UP001481677">
    <property type="component" value="Unassembled WGS sequence"/>
</dbReference>
<gene>
    <name evidence="1" type="ORF">V4C56_24645</name>
</gene>
<dbReference type="Gene3D" id="3.40.50.1820">
    <property type="entry name" value="alpha/beta hydrolase"/>
    <property type="match status" value="1"/>
</dbReference>
<proteinExistence type="predicted"/>
<reference evidence="1 2" key="1">
    <citation type="submission" date="2024-01" db="EMBL/GenBank/DDBJ databases">
        <title>The diversity of rhizobia nodulating Mimosa spp. in eleven states of Brazil covering several biomes is determined by host plant, location, and edaphic factors.</title>
        <authorList>
            <person name="Rouws L."/>
            <person name="Barauna A."/>
            <person name="Beukes C."/>
            <person name="De Faria S.M."/>
            <person name="Gross E."/>
            <person name="Dos Reis Junior F.B."/>
            <person name="Simon M."/>
            <person name="Maluk M."/>
            <person name="Odee D.W."/>
            <person name="Kenicer G."/>
            <person name="Young J.P.W."/>
            <person name="Reis V.M."/>
            <person name="Zilli J."/>
            <person name="James E.K."/>
        </authorList>
    </citation>
    <scope>NUCLEOTIDE SEQUENCE [LARGE SCALE GENOMIC DNA]</scope>
    <source>
        <strain evidence="1 2">JPY530</strain>
    </source>
</reference>
<accession>A0ABU9R830</accession>